<dbReference type="Pfam" id="PF00561">
    <property type="entry name" value="Abhydrolase_1"/>
    <property type="match status" value="1"/>
</dbReference>
<evidence type="ECO:0000313" key="3">
    <source>
        <dbReference type="Proteomes" id="UP000571817"/>
    </source>
</evidence>
<dbReference type="Gene3D" id="3.40.50.1820">
    <property type="entry name" value="alpha/beta hydrolase"/>
    <property type="match status" value="1"/>
</dbReference>
<dbReference type="SUPFAM" id="SSF53474">
    <property type="entry name" value="alpha/beta-Hydrolases"/>
    <property type="match status" value="1"/>
</dbReference>
<keyword evidence="3" id="KW-1185">Reference proteome</keyword>
<proteinExistence type="predicted"/>
<organism evidence="2 3">
    <name type="scientific">Allobranchiibius huperziae</name>
    <dbReference type="NCBI Taxonomy" id="1874116"/>
    <lineage>
        <taxon>Bacteria</taxon>
        <taxon>Bacillati</taxon>
        <taxon>Actinomycetota</taxon>
        <taxon>Actinomycetes</taxon>
        <taxon>Micrococcales</taxon>
        <taxon>Dermacoccaceae</taxon>
        <taxon>Allobranchiibius</taxon>
    </lineage>
</organism>
<dbReference type="GO" id="GO:0003824">
    <property type="term" value="F:catalytic activity"/>
    <property type="evidence" value="ECO:0007669"/>
    <property type="project" value="UniProtKB-ARBA"/>
</dbReference>
<dbReference type="EMBL" id="JACCFW010000001">
    <property type="protein sequence ID" value="NYJ75353.1"/>
    <property type="molecule type" value="Genomic_DNA"/>
</dbReference>
<sequence length="251" mass="27100">MVSYFEAYDGERLAFHEVGEGRTLVLIHGFFSTARVNWIAYGHAQTIADRGYRVVMPDLRGHGDSAKPHDPQRYRGDVLADDGFALVEHLGLDDYDLGGYSLGARTTARMLVRGATPGRAVLGGMGLTGITRTGGRGKHFREVLTSTEEFPRYSPQWKSQSFLRKVGGDPVALLRVLESFQDTPADDLSAIVQPTLVVCGEQDRDNGSPQELAGALPNGQLTIVPGDHMSAVADKALGRAIADFLGDIGSM</sequence>
<protein>
    <submittedName>
        <fullName evidence="2">Pimeloyl-ACP methyl ester carboxylesterase</fullName>
    </submittedName>
</protein>
<dbReference type="AlphaFoldDB" id="A0A853DH59"/>
<evidence type="ECO:0000313" key="2">
    <source>
        <dbReference type="EMBL" id="NYJ75353.1"/>
    </source>
</evidence>
<feature type="domain" description="AB hydrolase-1" evidence="1">
    <location>
        <begin position="23"/>
        <end position="112"/>
    </location>
</feature>
<reference evidence="2 3" key="1">
    <citation type="submission" date="2020-07" db="EMBL/GenBank/DDBJ databases">
        <title>Sequencing the genomes of 1000 actinobacteria strains.</title>
        <authorList>
            <person name="Klenk H.-P."/>
        </authorList>
    </citation>
    <scope>NUCLEOTIDE SEQUENCE [LARGE SCALE GENOMIC DNA]</scope>
    <source>
        <strain evidence="2 3">DSM 29531</strain>
    </source>
</reference>
<gene>
    <name evidence="2" type="ORF">HNR15_002316</name>
</gene>
<dbReference type="PANTHER" id="PTHR43798">
    <property type="entry name" value="MONOACYLGLYCEROL LIPASE"/>
    <property type="match status" value="1"/>
</dbReference>
<dbReference type="InterPro" id="IPR050266">
    <property type="entry name" value="AB_hydrolase_sf"/>
</dbReference>
<dbReference type="InterPro" id="IPR029058">
    <property type="entry name" value="AB_hydrolase_fold"/>
</dbReference>
<comment type="caution">
    <text evidence="2">The sequence shown here is derived from an EMBL/GenBank/DDBJ whole genome shotgun (WGS) entry which is preliminary data.</text>
</comment>
<dbReference type="RefSeq" id="WP_218883680.1">
    <property type="nucleotide sequence ID" value="NZ_JACCFW010000001.1"/>
</dbReference>
<dbReference type="InterPro" id="IPR000073">
    <property type="entry name" value="AB_hydrolase_1"/>
</dbReference>
<accession>A0A853DH59</accession>
<evidence type="ECO:0000259" key="1">
    <source>
        <dbReference type="Pfam" id="PF00561"/>
    </source>
</evidence>
<name>A0A853DH59_9MICO</name>
<dbReference type="Proteomes" id="UP000571817">
    <property type="component" value="Unassembled WGS sequence"/>
</dbReference>